<dbReference type="InterPro" id="IPR006860">
    <property type="entry name" value="FecR"/>
</dbReference>
<dbReference type="PIRSF" id="PIRSF018266">
    <property type="entry name" value="FecR"/>
    <property type="match status" value="1"/>
</dbReference>
<dbReference type="InterPro" id="IPR032508">
    <property type="entry name" value="FecR_C"/>
</dbReference>
<evidence type="ECO:0000256" key="1">
    <source>
        <dbReference type="SAM" id="Phobius"/>
    </source>
</evidence>
<dbReference type="Proteomes" id="UP001596023">
    <property type="component" value="Unassembled WGS sequence"/>
</dbReference>
<feature type="domain" description="Protein FecR C-terminal" evidence="3">
    <location>
        <begin position="309"/>
        <end position="379"/>
    </location>
</feature>
<dbReference type="EMBL" id="JBHSGN010000011">
    <property type="protein sequence ID" value="MFC4672423.1"/>
    <property type="molecule type" value="Genomic_DNA"/>
</dbReference>
<name>A0ABV9KQU5_9BACT</name>
<dbReference type="InterPro" id="IPR012373">
    <property type="entry name" value="Ferrdict_sens_TM"/>
</dbReference>
<sequence length="383" mass="43401">MEINPFKFASLLFSYLRKEDIDEKKQKEIEDLMNGSSEIKTLHDELCDKEKISAQLSIINSFNTQPAYEKVTRPVRLRRRLTLALRVASIVAILAIAIPLIYIQTRGSKYNADLIGSGKTVLKTSDGNIVSLDTISSIAYLNDLSVHNEKGILTITEYEKSAKKRSNGNNIIEVPYKGTYKVILPDGTKVNLNSGSTLEFPDHFLASERVVKLKGEAFFDVVKADGKPFIVNTNNMSIRVLGTKFNVKSYDNESNSYTTLLEGKIELSTDKELKSIQPGEQVVLNKKTEALDIKEIDTEPIVAWVDNMFYFDRTPLDDVMRSLSRWYGVDIRYADDDPNVKKIVYSGKVRMYTHPEDILRKFEKTGGLKFELTDNTITISKKQ</sequence>
<dbReference type="Pfam" id="PF16344">
    <property type="entry name" value="FecR_C"/>
    <property type="match status" value="1"/>
</dbReference>
<feature type="domain" description="FecR protein" evidence="2">
    <location>
        <begin position="177"/>
        <end position="266"/>
    </location>
</feature>
<comment type="caution">
    <text evidence="4">The sequence shown here is derived from an EMBL/GenBank/DDBJ whole genome shotgun (WGS) entry which is preliminary data.</text>
</comment>
<dbReference type="Pfam" id="PF04773">
    <property type="entry name" value="FecR"/>
    <property type="match status" value="1"/>
</dbReference>
<evidence type="ECO:0000313" key="5">
    <source>
        <dbReference type="Proteomes" id="UP001596023"/>
    </source>
</evidence>
<keyword evidence="1" id="KW-0812">Transmembrane</keyword>
<accession>A0ABV9KQU5</accession>
<evidence type="ECO:0000313" key="4">
    <source>
        <dbReference type="EMBL" id="MFC4672423.1"/>
    </source>
</evidence>
<dbReference type="PANTHER" id="PTHR30273">
    <property type="entry name" value="PERIPLASMIC SIGNAL SENSOR AND SIGMA FACTOR ACTIVATOR FECR-RELATED"/>
    <property type="match status" value="1"/>
</dbReference>
<organism evidence="4 5">
    <name type="scientific">Dysgonomonas termitidis</name>
    <dbReference type="NCBI Taxonomy" id="1516126"/>
    <lineage>
        <taxon>Bacteria</taxon>
        <taxon>Pseudomonadati</taxon>
        <taxon>Bacteroidota</taxon>
        <taxon>Bacteroidia</taxon>
        <taxon>Bacteroidales</taxon>
        <taxon>Dysgonomonadaceae</taxon>
        <taxon>Dysgonomonas</taxon>
    </lineage>
</organism>
<keyword evidence="5" id="KW-1185">Reference proteome</keyword>
<evidence type="ECO:0000259" key="3">
    <source>
        <dbReference type="Pfam" id="PF16344"/>
    </source>
</evidence>
<dbReference type="RefSeq" id="WP_379993596.1">
    <property type="nucleotide sequence ID" value="NZ_JBHSGN010000011.1"/>
</dbReference>
<evidence type="ECO:0000259" key="2">
    <source>
        <dbReference type="Pfam" id="PF04773"/>
    </source>
</evidence>
<protein>
    <submittedName>
        <fullName evidence="4">FecR family protein</fullName>
    </submittedName>
</protein>
<dbReference type="PANTHER" id="PTHR30273:SF2">
    <property type="entry name" value="PROTEIN FECR"/>
    <property type="match status" value="1"/>
</dbReference>
<keyword evidence="1" id="KW-0472">Membrane</keyword>
<reference evidence="5" key="1">
    <citation type="journal article" date="2019" name="Int. J. Syst. Evol. Microbiol.">
        <title>The Global Catalogue of Microorganisms (GCM) 10K type strain sequencing project: providing services to taxonomists for standard genome sequencing and annotation.</title>
        <authorList>
            <consortium name="The Broad Institute Genomics Platform"/>
            <consortium name="The Broad Institute Genome Sequencing Center for Infectious Disease"/>
            <person name="Wu L."/>
            <person name="Ma J."/>
        </authorList>
    </citation>
    <scope>NUCLEOTIDE SEQUENCE [LARGE SCALE GENOMIC DNA]</scope>
    <source>
        <strain evidence="5">CCUG 66188</strain>
    </source>
</reference>
<keyword evidence="1" id="KW-1133">Transmembrane helix</keyword>
<proteinExistence type="predicted"/>
<dbReference type="Gene3D" id="3.55.50.30">
    <property type="match status" value="1"/>
</dbReference>
<dbReference type="Gene3D" id="2.60.120.1440">
    <property type="match status" value="1"/>
</dbReference>
<feature type="transmembrane region" description="Helical" evidence="1">
    <location>
        <begin position="83"/>
        <end position="103"/>
    </location>
</feature>
<gene>
    <name evidence="4" type="ORF">ACFO6W_01825</name>
</gene>